<feature type="binding site" evidence="7">
    <location>
        <position position="409"/>
    </location>
    <ligand>
        <name>ATP</name>
        <dbReference type="ChEBI" id="CHEBI:30616"/>
    </ligand>
</feature>
<sequence>MSALLAPLHSMTLSICTAQLNFVVGDLPGNVQKIIAAAREAYATGARLLLTPELALCGYAAEDLYLRPAFLDACDQAVQQLALETAQWPGLALVLGHPWRDPGAGGALRNAASVLRDGRVECSHAKQCLPNYGVFDEQRYFVAGQSPCVIEVQGVRVGLLICEDAWHPEPARAAAQAGAQLLAVINASPFHEGKQAEREATLAARACETGLPLVYAHLVGGQDEIVFDGCSFAVQADGSIAARAPAFAEALPRVEVRTGGHALVLAGEVIAQPGHLPALWSALVLAVRDYVGKNRFPGALLGLSGGIDSALVLAIAVDALGADKVHTVMMPSPYTADISWIDARDMAERVGVRYDEISIAPQFEAFKAALAPAFASRAEDTTEENLQARIRGTLLMGLSNKFGSVVLTTGNKSEMSTGYCTLYGDMAGGFAVIKDVLKTEVFALARWRNANDPFGTGLDPIPDRIITRPPSAELRPDQKDQDSLPAYEVLDAIVRRYMENNESIASIVADGYASADVERVTRLIQINEYKRRQAPVGPRLTRRSFGKDWRYPITNRFRA</sequence>
<evidence type="ECO:0000256" key="2">
    <source>
        <dbReference type="ARBA" id="ARBA00007145"/>
    </source>
</evidence>
<evidence type="ECO:0000313" key="12">
    <source>
        <dbReference type="Proteomes" id="UP000000784"/>
    </source>
</evidence>
<dbReference type="Gene3D" id="3.60.110.10">
    <property type="entry name" value="Carbon-nitrogen hydrolase"/>
    <property type="match status" value="1"/>
</dbReference>
<dbReference type="GO" id="GO:0005524">
    <property type="term" value="F:ATP binding"/>
    <property type="evidence" value="ECO:0007669"/>
    <property type="project" value="UniProtKB-UniRule"/>
</dbReference>
<comment type="caution">
    <text evidence="7">Lacks conserved residue(s) required for the propagation of feature annotation.</text>
</comment>
<evidence type="ECO:0000256" key="5">
    <source>
        <dbReference type="ARBA" id="ARBA00022840"/>
    </source>
</evidence>
<comment type="function">
    <text evidence="7">Catalyzes the ATP-dependent amidation of deamido-NAD to form NAD. Uses L-glutamine as a nitrogen source.</text>
</comment>
<feature type="binding site" evidence="7">
    <location>
        <begin position="302"/>
        <end position="309"/>
    </location>
    <ligand>
        <name>ATP</name>
        <dbReference type="ChEBI" id="CHEBI:30616"/>
    </ligand>
</feature>
<organism evidence="11 12">
    <name type="scientific">Delftia acidovorans (strain DSM 14801 / SPH-1)</name>
    <dbReference type="NCBI Taxonomy" id="398578"/>
    <lineage>
        <taxon>Bacteria</taxon>
        <taxon>Pseudomonadati</taxon>
        <taxon>Pseudomonadota</taxon>
        <taxon>Betaproteobacteria</taxon>
        <taxon>Burkholderiales</taxon>
        <taxon>Comamonadaceae</taxon>
        <taxon>Delftia</taxon>
    </lineage>
</organism>
<dbReference type="InterPro" id="IPR036526">
    <property type="entry name" value="C-N_Hydrolase_sf"/>
</dbReference>
<feature type="domain" description="CN hydrolase" evidence="10">
    <location>
        <begin position="13"/>
        <end position="258"/>
    </location>
</feature>
<dbReference type="SUPFAM" id="SSF56317">
    <property type="entry name" value="Carbon-nitrogen hydrolase"/>
    <property type="match status" value="1"/>
</dbReference>
<dbReference type="InterPro" id="IPR003010">
    <property type="entry name" value="C-N_Hydrolase"/>
</dbReference>
<dbReference type="PIRSF" id="PIRSF006630">
    <property type="entry name" value="NADS_GAT"/>
    <property type="match status" value="1"/>
</dbReference>
<dbReference type="CDD" id="cd00553">
    <property type="entry name" value="NAD_synthase"/>
    <property type="match status" value="1"/>
</dbReference>
<reference evidence="12" key="2">
    <citation type="submission" date="2007-11" db="EMBL/GenBank/DDBJ databases">
        <title>Complete sequence of Delftia acidovorans DSM 14801 / SPH-1.</title>
        <authorList>
            <person name="Copeland A."/>
            <person name="Lucas S."/>
            <person name="Lapidus A."/>
            <person name="Barry K."/>
            <person name="Glavina del Rio T."/>
            <person name="Dalin E."/>
            <person name="Tice H."/>
            <person name="Pitluck S."/>
            <person name="Lowry S."/>
            <person name="Clum A."/>
            <person name="Schmutz J."/>
            <person name="Larimer F."/>
            <person name="Land M."/>
            <person name="Hauser L."/>
            <person name="Kyrpides N."/>
            <person name="Kim E."/>
            <person name="Schleheck D."/>
            <person name="Richardson P."/>
        </authorList>
    </citation>
    <scope>NUCLEOTIDE SEQUENCE [LARGE SCALE GENOMIC DNA]</scope>
    <source>
        <strain evidence="12">DSM 14801 / SPH-1</strain>
    </source>
</reference>
<keyword evidence="6 7" id="KW-0520">NAD</keyword>
<dbReference type="InterPro" id="IPR014445">
    <property type="entry name" value="Gln-dep_NAD_synthase"/>
</dbReference>
<dbReference type="HOGENOM" id="CLU_022313_2_0_4"/>
<dbReference type="GO" id="GO:0009435">
    <property type="term" value="P:NAD+ biosynthetic process"/>
    <property type="evidence" value="ECO:0007669"/>
    <property type="project" value="UniProtKB-UniRule"/>
</dbReference>
<dbReference type="HAMAP" id="MF_02090">
    <property type="entry name" value="NadE_glutamine_dep"/>
    <property type="match status" value="1"/>
</dbReference>
<dbReference type="InterPro" id="IPR022310">
    <property type="entry name" value="NAD/GMP_synthase"/>
</dbReference>
<comment type="similarity">
    <text evidence="2 7 8">In the C-terminal section; belongs to the NAD synthetase family.</text>
</comment>
<dbReference type="GO" id="GO:0005737">
    <property type="term" value="C:cytoplasm"/>
    <property type="evidence" value="ECO:0007669"/>
    <property type="project" value="InterPro"/>
</dbReference>
<dbReference type="NCBIfam" id="NF010588">
    <property type="entry name" value="PRK13981.1"/>
    <property type="match status" value="1"/>
</dbReference>
<evidence type="ECO:0000256" key="4">
    <source>
        <dbReference type="ARBA" id="ARBA00022741"/>
    </source>
</evidence>
<feature type="active site" description="For glutaminase activity" evidence="7">
    <location>
        <position position="126"/>
    </location>
</feature>
<feature type="binding site" evidence="7">
    <location>
        <position position="414"/>
    </location>
    <ligand>
        <name>deamido-NAD(+)</name>
        <dbReference type="ChEBI" id="CHEBI:58437"/>
        <note>ligand shared between two neighboring subunits</note>
    </ligand>
</feature>
<keyword evidence="4 7" id="KW-0547">Nucleotide-binding</keyword>
<evidence type="ECO:0000259" key="10">
    <source>
        <dbReference type="PROSITE" id="PS50263"/>
    </source>
</evidence>
<feature type="active site" description="Nucleophile; for glutaminase activity" evidence="7">
    <location>
        <position position="162"/>
    </location>
</feature>
<evidence type="ECO:0000256" key="1">
    <source>
        <dbReference type="ARBA" id="ARBA00005188"/>
    </source>
</evidence>
<evidence type="ECO:0000256" key="6">
    <source>
        <dbReference type="ARBA" id="ARBA00023027"/>
    </source>
</evidence>
<accession>A9BMF9</accession>
<dbReference type="AlphaFoldDB" id="A9BMF9"/>
<keyword evidence="5 7" id="KW-0067">ATP-binding</keyword>
<comment type="similarity">
    <text evidence="9">Belongs to the NAD synthetase family.</text>
</comment>
<feature type="active site" description="Proton acceptor; for glutaminase activity" evidence="7">
    <location>
        <position position="53"/>
    </location>
</feature>
<dbReference type="eggNOG" id="COG0388">
    <property type="taxonomic scope" value="Bacteria"/>
</dbReference>
<dbReference type="PANTHER" id="PTHR23090">
    <property type="entry name" value="NH 3 /GLUTAMINE-DEPENDENT NAD + SYNTHETASE"/>
    <property type="match status" value="1"/>
</dbReference>
<evidence type="ECO:0000256" key="9">
    <source>
        <dbReference type="RuleBase" id="RU003811"/>
    </source>
</evidence>
<dbReference type="InterPro" id="IPR014729">
    <property type="entry name" value="Rossmann-like_a/b/a_fold"/>
</dbReference>
<reference evidence="11 12" key="1">
    <citation type="journal article" date="2004" name="Appl. Environ. Microbiol.">
        <title>Mineralization of individual congeners of linear alkylbenzenesulfonate by defined pairs of heterotrophic bacteria.</title>
        <authorList>
            <person name="Schleheck D."/>
            <person name="Knepper T.P."/>
            <person name="Fischer K."/>
            <person name="Cook A.M."/>
        </authorList>
    </citation>
    <scope>NUCLEOTIDE SEQUENCE [LARGE SCALE GENOMIC DNA]</scope>
    <source>
        <strain evidence="12">DSM 14801 / SPH-1</strain>
    </source>
</reference>
<name>A9BMF9_DELAS</name>
<dbReference type="GO" id="GO:0003952">
    <property type="term" value="F:NAD+ synthase (glutamine-hydrolyzing) activity"/>
    <property type="evidence" value="ECO:0007669"/>
    <property type="project" value="UniProtKB-UniRule"/>
</dbReference>
<evidence type="ECO:0000256" key="8">
    <source>
        <dbReference type="PIRNR" id="PIRNR006630"/>
    </source>
</evidence>
<dbReference type="EC" id="6.3.5.1" evidence="7 8"/>
<keyword evidence="12" id="KW-1185">Reference proteome</keyword>
<dbReference type="UniPathway" id="UPA00253">
    <property type="reaction ID" value="UER00334"/>
</dbReference>
<dbReference type="PANTHER" id="PTHR23090:SF9">
    <property type="entry name" value="GLUTAMINE-DEPENDENT NAD(+) SYNTHETASE"/>
    <property type="match status" value="1"/>
</dbReference>
<dbReference type="InterPro" id="IPR003694">
    <property type="entry name" value="NAD_synthase"/>
</dbReference>
<dbReference type="PROSITE" id="PS50263">
    <property type="entry name" value="CN_HYDROLASE"/>
    <property type="match status" value="1"/>
</dbReference>
<evidence type="ECO:0000313" key="11">
    <source>
        <dbReference type="EMBL" id="ABX37504.1"/>
    </source>
</evidence>
<evidence type="ECO:0000256" key="7">
    <source>
        <dbReference type="HAMAP-Rule" id="MF_02090"/>
    </source>
</evidence>
<feature type="binding site" evidence="7">
    <location>
        <position position="385"/>
    </location>
    <ligand>
        <name>deamido-NAD(+)</name>
        <dbReference type="ChEBI" id="CHEBI:58437"/>
        <note>ligand shared between two neighboring subunits</note>
    </ligand>
</feature>
<dbReference type="Pfam" id="PF00795">
    <property type="entry name" value="CN_hydrolase"/>
    <property type="match status" value="1"/>
</dbReference>
<dbReference type="FunFam" id="3.40.50.620:FF:000106">
    <property type="entry name" value="Glutamine-dependent NAD(+) synthetase"/>
    <property type="match status" value="1"/>
</dbReference>
<feature type="binding site" evidence="7">
    <location>
        <position position="132"/>
    </location>
    <ligand>
        <name>L-glutamine</name>
        <dbReference type="ChEBI" id="CHEBI:58359"/>
    </ligand>
</feature>
<dbReference type="EMBL" id="CP000884">
    <property type="protein sequence ID" value="ABX37504.1"/>
    <property type="molecule type" value="Genomic_DNA"/>
</dbReference>
<dbReference type="SUPFAM" id="SSF52402">
    <property type="entry name" value="Adenine nucleotide alpha hydrolases-like"/>
    <property type="match status" value="1"/>
</dbReference>
<feature type="binding site" evidence="7">
    <location>
        <position position="194"/>
    </location>
    <ligand>
        <name>L-glutamine</name>
        <dbReference type="ChEBI" id="CHEBI:58359"/>
    </ligand>
</feature>
<dbReference type="STRING" id="398578.Daci_4875"/>
<feature type="binding site" evidence="7">
    <location>
        <position position="530"/>
    </location>
    <ligand>
        <name>deamido-NAD(+)</name>
        <dbReference type="ChEBI" id="CHEBI:58437"/>
        <note>ligand shared between two neighboring subunits</note>
    </ligand>
</feature>
<dbReference type="Gene3D" id="3.40.50.620">
    <property type="entry name" value="HUPs"/>
    <property type="match status" value="1"/>
</dbReference>
<dbReference type="NCBIfam" id="TIGR00552">
    <property type="entry name" value="nadE"/>
    <property type="match status" value="1"/>
</dbReference>
<feature type="binding site" evidence="7">
    <location>
        <position position="188"/>
    </location>
    <ligand>
        <name>L-glutamine</name>
        <dbReference type="ChEBI" id="CHEBI:58359"/>
    </ligand>
</feature>
<dbReference type="CDD" id="cd07570">
    <property type="entry name" value="GAT_Gln-NAD-synth"/>
    <property type="match status" value="1"/>
</dbReference>
<dbReference type="Proteomes" id="UP000000784">
    <property type="component" value="Chromosome"/>
</dbReference>
<comment type="pathway">
    <text evidence="1 7 8">Cofactor biosynthesis; NAD(+) biosynthesis; NAD(+) from deamido-NAD(+) (L-Gln route): step 1/1.</text>
</comment>
<evidence type="ECO:0000256" key="3">
    <source>
        <dbReference type="ARBA" id="ARBA00022598"/>
    </source>
</evidence>
<keyword evidence="3 7" id="KW-0436">Ligase</keyword>
<dbReference type="eggNOG" id="COG0171">
    <property type="taxonomic scope" value="Bacteria"/>
</dbReference>
<dbReference type="GO" id="GO:0004359">
    <property type="term" value="F:glutaminase activity"/>
    <property type="evidence" value="ECO:0007669"/>
    <property type="project" value="InterPro"/>
</dbReference>
<comment type="catalytic activity">
    <reaction evidence="7 8">
        <text>deamido-NAD(+) + L-glutamine + ATP + H2O = L-glutamate + AMP + diphosphate + NAD(+) + H(+)</text>
        <dbReference type="Rhea" id="RHEA:24384"/>
        <dbReference type="ChEBI" id="CHEBI:15377"/>
        <dbReference type="ChEBI" id="CHEBI:15378"/>
        <dbReference type="ChEBI" id="CHEBI:29985"/>
        <dbReference type="ChEBI" id="CHEBI:30616"/>
        <dbReference type="ChEBI" id="CHEBI:33019"/>
        <dbReference type="ChEBI" id="CHEBI:57540"/>
        <dbReference type="ChEBI" id="CHEBI:58359"/>
        <dbReference type="ChEBI" id="CHEBI:58437"/>
        <dbReference type="ChEBI" id="CHEBI:456215"/>
        <dbReference type="EC" id="6.3.5.1"/>
    </reaction>
</comment>
<protein>
    <recommendedName>
        <fullName evidence="7 8">Glutamine-dependent NAD(+) synthetase</fullName>
        <ecNumber evidence="7 8">6.3.5.1</ecNumber>
    </recommendedName>
    <alternativeName>
        <fullName evidence="7 8">NAD(+) synthase [glutamine-hydrolyzing]</fullName>
    </alternativeName>
</protein>
<dbReference type="KEGG" id="dac:Daci_4875"/>
<dbReference type="Pfam" id="PF02540">
    <property type="entry name" value="NAD_synthase"/>
    <property type="match status" value="1"/>
</dbReference>
<proteinExistence type="inferred from homology"/>
<dbReference type="GO" id="GO:0008795">
    <property type="term" value="F:NAD+ synthase activity"/>
    <property type="evidence" value="ECO:0007669"/>
    <property type="project" value="UniProtKB-UniRule"/>
</dbReference>
<gene>
    <name evidence="7" type="primary">nadE</name>
    <name evidence="11" type="ordered locus">Daci_4875</name>
</gene>